<organism evidence="3 4">
    <name type="scientific">Alteromonas naphthalenivorans</name>
    <dbReference type="NCBI Taxonomy" id="715451"/>
    <lineage>
        <taxon>Bacteria</taxon>
        <taxon>Pseudomonadati</taxon>
        <taxon>Pseudomonadota</taxon>
        <taxon>Gammaproteobacteria</taxon>
        <taxon>Alteromonadales</taxon>
        <taxon>Alteromonadaceae</taxon>
        <taxon>Alteromonas/Salinimonas group</taxon>
        <taxon>Alteromonas</taxon>
    </lineage>
</organism>
<proteinExistence type="predicted"/>
<gene>
    <name evidence="3" type="ordered locus">ambt_10590</name>
</gene>
<dbReference type="PANTHER" id="PTHR43685:SF2">
    <property type="entry name" value="GLYCOSYLTRANSFERASE 2-LIKE DOMAIN-CONTAINING PROTEIN"/>
    <property type="match status" value="1"/>
</dbReference>
<evidence type="ECO:0000313" key="4">
    <source>
        <dbReference type="Proteomes" id="UP000000683"/>
    </source>
</evidence>
<name>F5ZBI3_ALTNA</name>
<dbReference type="Proteomes" id="UP000000683">
    <property type="component" value="Chromosome"/>
</dbReference>
<dbReference type="EMBL" id="CP002339">
    <property type="protein sequence ID" value="AEF03640.1"/>
    <property type="molecule type" value="Genomic_DNA"/>
</dbReference>
<feature type="domain" description="Glycosyltransferase 2-like" evidence="2">
    <location>
        <begin position="8"/>
        <end position="165"/>
    </location>
</feature>
<reference evidence="3 4" key="1">
    <citation type="journal article" date="2011" name="J. Bacteriol.">
        <title>Complete genome sequence of the polycyclic aromatic hydrocarbon-degrading bacterium Alteromonas sp. strain SN2.</title>
        <authorList>
            <person name="Jin H.M."/>
            <person name="Jeong H."/>
            <person name="Moon E.J."/>
            <person name="Math R.K."/>
            <person name="Lee K."/>
            <person name="Kim H.J."/>
            <person name="Jeon C.O."/>
            <person name="Oh T.K."/>
            <person name="Kim J.F."/>
        </authorList>
    </citation>
    <scope>NUCLEOTIDE SEQUENCE [LARGE SCALE GENOMIC DNA]</scope>
    <source>
        <strain evidence="4">JCM 17741 / KACC 18427 / KCTC 11700BP / SN2</strain>
    </source>
</reference>
<keyword evidence="1" id="KW-1133">Transmembrane helix</keyword>
<keyword evidence="4" id="KW-1185">Reference proteome</keyword>
<evidence type="ECO:0000259" key="2">
    <source>
        <dbReference type="Pfam" id="PF00535"/>
    </source>
</evidence>
<accession>F5ZBI3</accession>
<keyword evidence="1" id="KW-0812">Transmembrane</keyword>
<keyword evidence="1" id="KW-0472">Membrane</keyword>
<dbReference type="KEGG" id="alt:ambt_10590"/>
<dbReference type="InterPro" id="IPR001173">
    <property type="entry name" value="Glyco_trans_2-like"/>
</dbReference>
<dbReference type="Gene3D" id="3.90.550.10">
    <property type="entry name" value="Spore Coat Polysaccharide Biosynthesis Protein SpsA, Chain A"/>
    <property type="match status" value="1"/>
</dbReference>
<sequence length="292" mass="32781">MQSQLLVTVIVPVWNDIDRILLCVEALKAQTLKNNEYEIFVVDNGSTDGTYEKLQSQCGITLLRESNPGSYAARNKGLKEARGKYVAFTDSDCIPDDKWLENLISCAIDKPSMGIIAGDIQFFKENTLVEASALAYEELFSMDQEAYAKLGLCITANWLSDREVIINNSGFDTSLKSGGDHEMAQRLTEQGLKVYFCEDAIVMHPARNKKELLKKRRRVIGGAWDKSSTRLKSVKLGINATKLFLKRCPKVLLNRGFTFQCKFSVFIIVTSIYMISLSEIIKLSLGYKSSRS</sequence>
<dbReference type="RefSeq" id="WP_013784573.1">
    <property type="nucleotide sequence ID" value="NC_015554.1"/>
</dbReference>
<evidence type="ECO:0000256" key="1">
    <source>
        <dbReference type="SAM" id="Phobius"/>
    </source>
</evidence>
<dbReference type="InterPro" id="IPR050834">
    <property type="entry name" value="Glycosyltransf_2"/>
</dbReference>
<dbReference type="SUPFAM" id="SSF53448">
    <property type="entry name" value="Nucleotide-diphospho-sugar transferases"/>
    <property type="match status" value="1"/>
</dbReference>
<dbReference type="Pfam" id="PF00535">
    <property type="entry name" value="Glycos_transf_2"/>
    <property type="match status" value="1"/>
</dbReference>
<dbReference type="HOGENOM" id="CLU_025996_19_6_6"/>
<dbReference type="InterPro" id="IPR029044">
    <property type="entry name" value="Nucleotide-diphossugar_trans"/>
</dbReference>
<dbReference type="AlphaFoldDB" id="F5ZBI3"/>
<evidence type="ECO:0000313" key="3">
    <source>
        <dbReference type="EMBL" id="AEF03640.1"/>
    </source>
</evidence>
<protein>
    <submittedName>
        <fullName evidence="3">Dolichyl-phosphate mannose synthase-like protein</fullName>
    </submittedName>
</protein>
<feature type="transmembrane region" description="Helical" evidence="1">
    <location>
        <begin position="263"/>
        <end position="285"/>
    </location>
</feature>
<dbReference type="CDD" id="cd00761">
    <property type="entry name" value="Glyco_tranf_GTA_type"/>
    <property type="match status" value="1"/>
</dbReference>
<dbReference type="PANTHER" id="PTHR43685">
    <property type="entry name" value="GLYCOSYLTRANSFERASE"/>
    <property type="match status" value="1"/>
</dbReference>
<dbReference type="OrthoDB" id="9069044at2"/>
<dbReference type="eggNOG" id="COG1216">
    <property type="taxonomic scope" value="Bacteria"/>
</dbReference>